<keyword evidence="14" id="KW-1185">Reference proteome</keyword>
<dbReference type="STRING" id="105231.A0A1Y1I9G7"/>
<dbReference type="GO" id="GO:0005829">
    <property type="term" value="C:cytosol"/>
    <property type="evidence" value="ECO:0000318"/>
    <property type="project" value="GO_Central"/>
</dbReference>
<dbReference type="GO" id="GO:0015940">
    <property type="term" value="P:pantothenate biosynthetic process"/>
    <property type="evidence" value="ECO:0000318"/>
    <property type="project" value="GO_Central"/>
</dbReference>
<keyword evidence="7" id="KW-0547">Nucleotide-binding</keyword>
<evidence type="ECO:0000256" key="4">
    <source>
        <dbReference type="ARBA" id="ARBA00015647"/>
    </source>
</evidence>
<dbReference type="GO" id="GO:0005524">
    <property type="term" value="F:ATP binding"/>
    <property type="evidence" value="ECO:0007669"/>
    <property type="project" value="UniProtKB-KW"/>
</dbReference>
<comment type="catalytic activity">
    <reaction evidence="11">
        <text>(R)-pantoate + beta-alanine + ATP = (R)-pantothenate + AMP + diphosphate + H(+)</text>
        <dbReference type="Rhea" id="RHEA:10912"/>
        <dbReference type="ChEBI" id="CHEBI:15378"/>
        <dbReference type="ChEBI" id="CHEBI:15980"/>
        <dbReference type="ChEBI" id="CHEBI:29032"/>
        <dbReference type="ChEBI" id="CHEBI:30616"/>
        <dbReference type="ChEBI" id="CHEBI:33019"/>
        <dbReference type="ChEBI" id="CHEBI:57966"/>
        <dbReference type="ChEBI" id="CHEBI:456215"/>
        <dbReference type="EC" id="6.3.2.1"/>
    </reaction>
</comment>
<evidence type="ECO:0000256" key="3">
    <source>
        <dbReference type="ARBA" id="ARBA00012219"/>
    </source>
</evidence>
<dbReference type="InterPro" id="IPR042176">
    <property type="entry name" value="Pantoate_ligase_C"/>
</dbReference>
<feature type="region of interest" description="Disordered" evidence="12">
    <location>
        <begin position="57"/>
        <end position="101"/>
    </location>
</feature>
<evidence type="ECO:0000256" key="10">
    <source>
        <dbReference type="ARBA" id="ARBA00032806"/>
    </source>
</evidence>
<evidence type="ECO:0000256" key="8">
    <source>
        <dbReference type="ARBA" id="ARBA00022840"/>
    </source>
</evidence>
<dbReference type="GO" id="GO:0004592">
    <property type="term" value="F:pantoate-beta-alanine ligase activity"/>
    <property type="evidence" value="ECO:0000318"/>
    <property type="project" value="GO_Central"/>
</dbReference>
<gene>
    <name evidence="13" type="ORF">KFL_003650050</name>
</gene>
<keyword evidence="6" id="KW-0566">Pantothenate biosynthesis</keyword>
<comment type="similarity">
    <text evidence="2">Belongs to the pantothenate synthetase family.</text>
</comment>
<dbReference type="EC" id="6.3.2.1" evidence="3"/>
<dbReference type="Gene3D" id="3.40.50.620">
    <property type="entry name" value="HUPs"/>
    <property type="match status" value="1"/>
</dbReference>
<evidence type="ECO:0000256" key="6">
    <source>
        <dbReference type="ARBA" id="ARBA00022655"/>
    </source>
</evidence>
<keyword evidence="8" id="KW-0067">ATP-binding</keyword>
<evidence type="ECO:0000313" key="13">
    <source>
        <dbReference type="EMBL" id="GAQ87614.1"/>
    </source>
</evidence>
<dbReference type="PANTHER" id="PTHR21299">
    <property type="entry name" value="CYTIDYLATE KINASE/PANTOATE-BETA-ALANINE LIGASE"/>
    <property type="match status" value="1"/>
</dbReference>
<dbReference type="OMA" id="CNHKLEP"/>
<evidence type="ECO:0000256" key="11">
    <source>
        <dbReference type="ARBA" id="ARBA00048258"/>
    </source>
</evidence>
<dbReference type="OrthoDB" id="2020436at2759"/>
<dbReference type="Pfam" id="PF02569">
    <property type="entry name" value="Pantoate_ligase"/>
    <property type="match status" value="1"/>
</dbReference>
<dbReference type="SUPFAM" id="SSF52374">
    <property type="entry name" value="Nucleotidylyl transferase"/>
    <property type="match status" value="2"/>
</dbReference>
<evidence type="ECO:0000256" key="9">
    <source>
        <dbReference type="ARBA" id="ARBA00029902"/>
    </source>
</evidence>
<dbReference type="InterPro" id="IPR014729">
    <property type="entry name" value="Rossmann-like_a/b/a_fold"/>
</dbReference>
<dbReference type="UniPathway" id="UPA00028">
    <property type="reaction ID" value="UER00005"/>
</dbReference>
<dbReference type="PANTHER" id="PTHR21299:SF1">
    <property type="entry name" value="PANTOATE--BETA-ALANINE LIGASE"/>
    <property type="match status" value="1"/>
</dbReference>
<evidence type="ECO:0000256" key="5">
    <source>
        <dbReference type="ARBA" id="ARBA00022598"/>
    </source>
</evidence>
<evidence type="ECO:0000256" key="12">
    <source>
        <dbReference type="SAM" id="MobiDB-lite"/>
    </source>
</evidence>
<name>A0A1Y1I9G7_KLENI</name>
<dbReference type="Gene3D" id="3.30.1300.10">
    <property type="entry name" value="Pantoate-beta-alanine ligase, C-terminal domain"/>
    <property type="match status" value="1"/>
</dbReference>
<evidence type="ECO:0000313" key="14">
    <source>
        <dbReference type="Proteomes" id="UP000054558"/>
    </source>
</evidence>
<dbReference type="AlphaFoldDB" id="A0A1Y1I9G7"/>
<protein>
    <recommendedName>
        <fullName evidence="4">Pantoate--beta-alanine ligase</fullName>
        <ecNumber evidence="3">6.3.2.1</ecNumber>
    </recommendedName>
    <alternativeName>
        <fullName evidence="10">Pantoate-activating enzyme</fullName>
    </alternativeName>
    <alternativeName>
        <fullName evidence="9">Pantothenate synthetase</fullName>
    </alternativeName>
</protein>
<keyword evidence="5 13" id="KW-0436">Ligase</keyword>
<sequence>MERADRVVVSIYVNPGQFAQGEDLSSYPRDLEGDLAKLRPLGVAAVFNPEDLYVRASSPSRETGAVSASRQGDTDENPAHRNGGATSSGAGGARDMVGGGGDGHETWIQVERLQRPLEGRDRPIFFRGVATIVAKLFNIVEPDYAFFGRKDYQQWRILERMARDLDFGVEVVGLPLLREPDGLAMSSRNVRLSPEERQKALSISRGLFAAAERVSAGETSAASLTTDVRIAIESAGGKVDYVELVNGSSLLAEESVSSSSVLVVAARFGSVRLIDNVEFRSNK</sequence>
<reference evidence="13 14" key="1">
    <citation type="journal article" date="2014" name="Nat. Commun.">
        <title>Klebsormidium flaccidum genome reveals primary factors for plant terrestrial adaptation.</title>
        <authorList>
            <person name="Hori K."/>
            <person name="Maruyama F."/>
            <person name="Fujisawa T."/>
            <person name="Togashi T."/>
            <person name="Yamamoto N."/>
            <person name="Seo M."/>
            <person name="Sato S."/>
            <person name="Yamada T."/>
            <person name="Mori H."/>
            <person name="Tajima N."/>
            <person name="Moriyama T."/>
            <person name="Ikeuchi M."/>
            <person name="Watanabe M."/>
            <person name="Wada H."/>
            <person name="Kobayashi K."/>
            <person name="Saito M."/>
            <person name="Masuda T."/>
            <person name="Sasaki-Sekimoto Y."/>
            <person name="Mashiguchi K."/>
            <person name="Awai K."/>
            <person name="Shimojima M."/>
            <person name="Masuda S."/>
            <person name="Iwai M."/>
            <person name="Nobusawa T."/>
            <person name="Narise T."/>
            <person name="Kondo S."/>
            <person name="Saito H."/>
            <person name="Sato R."/>
            <person name="Murakawa M."/>
            <person name="Ihara Y."/>
            <person name="Oshima-Yamada Y."/>
            <person name="Ohtaka K."/>
            <person name="Satoh M."/>
            <person name="Sonobe K."/>
            <person name="Ishii M."/>
            <person name="Ohtani R."/>
            <person name="Kanamori-Sato M."/>
            <person name="Honoki R."/>
            <person name="Miyazaki D."/>
            <person name="Mochizuki H."/>
            <person name="Umetsu J."/>
            <person name="Higashi K."/>
            <person name="Shibata D."/>
            <person name="Kamiya Y."/>
            <person name="Sato N."/>
            <person name="Nakamura Y."/>
            <person name="Tabata S."/>
            <person name="Ida S."/>
            <person name="Kurokawa K."/>
            <person name="Ohta H."/>
        </authorList>
    </citation>
    <scope>NUCLEOTIDE SEQUENCE [LARGE SCALE GENOMIC DNA]</scope>
    <source>
        <strain evidence="13 14">NIES-2285</strain>
    </source>
</reference>
<evidence type="ECO:0000256" key="7">
    <source>
        <dbReference type="ARBA" id="ARBA00022741"/>
    </source>
</evidence>
<feature type="compositionally biased region" description="Polar residues" evidence="12">
    <location>
        <begin position="57"/>
        <end position="71"/>
    </location>
</feature>
<dbReference type="FunFam" id="3.30.1300.10:FF:000001">
    <property type="entry name" value="Pantothenate synthetase"/>
    <property type="match status" value="1"/>
</dbReference>
<dbReference type="EMBL" id="DF237314">
    <property type="protein sequence ID" value="GAQ87614.1"/>
    <property type="molecule type" value="Genomic_DNA"/>
</dbReference>
<comment type="pathway">
    <text evidence="1">Cofactor biosynthesis; (R)-pantothenate biosynthesis; (R)-pantothenate from (R)-pantoate and beta-alanine: step 1/1.</text>
</comment>
<dbReference type="Proteomes" id="UP000054558">
    <property type="component" value="Unassembled WGS sequence"/>
</dbReference>
<dbReference type="InterPro" id="IPR003721">
    <property type="entry name" value="Pantoate_ligase"/>
</dbReference>
<evidence type="ECO:0000256" key="2">
    <source>
        <dbReference type="ARBA" id="ARBA00009256"/>
    </source>
</evidence>
<accession>A0A1Y1I9G7</accession>
<evidence type="ECO:0000256" key="1">
    <source>
        <dbReference type="ARBA" id="ARBA00004990"/>
    </source>
</evidence>
<organism evidence="13 14">
    <name type="scientific">Klebsormidium nitens</name>
    <name type="common">Green alga</name>
    <name type="synonym">Ulothrix nitens</name>
    <dbReference type="NCBI Taxonomy" id="105231"/>
    <lineage>
        <taxon>Eukaryota</taxon>
        <taxon>Viridiplantae</taxon>
        <taxon>Streptophyta</taxon>
        <taxon>Klebsormidiophyceae</taxon>
        <taxon>Klebsormidiales</taxon>
        <taxon>Klebsormidiaceae</taxon>
        <taxon>Klebsormidium</taxon>
    </lineage>
</organism>
<proteinExistence type="inferred from homology"/>
<feature type="compositionally biased region" description="Gly residues" evidence="12">
    <location>
        <begin position="89"/>
        <end position="101"/>
    </location>
</feature>